<dbReference type="GO" id="GO:0005768">
    <property type="term" value="C:endosome"/>
    <property type="evidence" value="ECO:0007669"/>
    <property type="project" value="TreeGrafter"/>
</dbReference>
<evidence type="ECO:0000256" key="2">
    <source>
        <dbReference type="SAM" id="Coils"/>
    </source>
</evidence>
<dbReference type="SUPFAM" id="SSF49562">
    <property type="entry name" value="C2 domain (Calcium/lipid-binding domain, CaLB)"/>
    <property type="match status" value="1"/>
</dbReference>
<dbReference type="AlphaFoldDB" id="A0AA47N7Z1"/>
<dbReference type="InterPro" id="IPR018791">
    <property type="entry name" value="UV_resistance/autophagy_Atg14"/>
</dbReference>
<dbReference type="EMBL" id="JAOPHQ010000583">
    <property type="protein sequence ID" value="KAK0154108.1"/>
    <property type="molecule type" value="Genomic_DNA"/>
</dbReference>
<dbReference type="GO" id="GO:0035493">
    <property type="term" value="P:SNARE complex assembly"/>
    <property type="evidence" value="ECO:0007669"/>
    <property type="project" value="TreeGrafter"/>
</dbReference>
<dbReference type="Pfam" id="PF10186">
    <property type="entry name" value="ATG14"/>
    <property type="match status" value="1"/>
</dbReference>
<dbReference type="InterPro" id="IPR035892">
    <property type="entry name" value="C2_domain_sf"/>
</dbReference>
<evidence type="ECO:0000313" key="5">
    <source>
        <dbReference type="Proteomes" id="UP001174136"/>
    </source>
</evidence>
<proteinExistence type="predicted"/>
<sequence>MNSITGRDVAIAAAAVTNSGVSSTRALHVELTSQQRRLRHLRSIAARNIINKNGSPLLDTYFTLHLCIEGRISRDFYKSEVIRDSLNPTWRSLDFGMLPDLLDTSVSCFVVRIWGGQLGQYQLLIEWKVNLDGLRYTGQQIRSRSPNEIIFGLNDGYYAADFDHKDLSERKKHSLLQVDQNSVRNSYSVFSLLRLHTAQRAIKQTQVTVQKIGKEIEEKLRTTAACTERQKKERECMQLRIGVLRSELERQRKALGREMDLRQKERAQLHKKEEAFSFQRQSLEEEKESLAKQQKECTAKREQFLKSNAQLTFRCRQLLSELSYIYPITVANQSDYVICGVKLPNSEEFQAKDDGSVAVALGYTAHLVLMISCFLQIPLRYPVIHKGSRSSIKDTITDRLTEKEREFPLYPRGERFHFEYAVYLLNKNIAQLRYQHGLSTPDLSQTLPNLRNFLEHGLLHFASSSMPVPVKSQLSVSAGSEMGYPCHTSSPERGLRKRASSETDKLKYKDSPVPTYNTAMAEPPPATGGLTQPSPKPLSSSLETAVPLRTLTETLEVNEQGKREEAREERGSDRAEAAAVVVVTEQQGCSERWVQDDEETMEEGREMEEPGTTSSTVDPRPTAQPGVEALMEEAPASQPTGTVNGSLTPGQGLAGQADSCGPDLRCTVEQAEEIMGTEEASGLGIGLRLGLGDGARPEDYPCIPVDHAVAVECDEQVLGELDTAGFEECSRRICALNENMPSFRRPRKTSDK</sequence>
<reference evidence="4" key="1">
    <citation type="journal article" date="2023" name="Front. Mar. Sci.">
        <title>A new Merluccius polli reference genome to investigate the effects of global change in West African waters.</title>
        <authorList>
            <person name="Mateo J.L."/>
            <person name="Blanco-Fernandez C."/>
            <person name="Garcia-Vazquez E."/>
            <person name="Machado-Schiaffino G."/>
        </authorList>
    </citation>
    <scope>NUCLEOTIDE SEQUENCE</scope>
    <source>
        <strain evidence="4">C29</strain>
        <tissue evidence="4">Fin</tissue>
    </source>
</reference>
<evidence type="ECO:0000313" key="4">
    <source>
        <dbReference type="EMBL" id="KAK0154108.1"/>
    </source>
</evidence>
<comment type="caution">
    <text evidence="4">The sequence shown here is derived from an EMBL/GenBank/DDBJ whole genome shotgun (WGS) entry which is preliminary data.</text>
</comment>
<feature type="compositionally biased region" description="Polar residues" evidence="3">
    <location>
        <begin position="637"/>
        <end position="649"/>
    </location>
</feature>
<accession>A0AA47N7Z1</accession>
<feature type="compositionally biased region" description="Basic and acidic residues" evidence="3">
    <location>
        <begin position="559"/>
        <end position="576"/>
    </location>
</feature>
<feature type="region of interest" description="Disordered" evidence="3">
    <location>
        <begin position="481"/>
        <end position="576"/>
    </location>
</feature>
<feature type="compositionally biased region" description="Polar residues" evidence="3">
    <location>
        <begin position="529"/>
        <end position="543"/>
    </location>
</feature>
<organism evidence="4 5">
    <name type="scientific">Merluccius polli</name>
    <name type="common">Benguela hake</name>
    <name type="synonym">Merluccius cadenati</name>
    <dbReference type="NCBI Taxonomy" id="89951"/>
    <lineage>
        <taxon>Eukaryota</taxon>
        <taxon>Metazoa</taxon>
        <taxon>Chordata</taxon>
        <taxon>Craniata</taxon>
        <taxon>Vertebrata</taxon>
        <taxon>Euteleostomi</taxon>
        <taxon>Actinopterygii</taxon>
        <taxon>Neopterygii</taxon>
        <taxon>Teleostei</taxon>
        <taxon>Neoteleostei</taxon>
        <taxon>Acanthomorphata</taxon>
        <taxon>Zeiogadaria</taxon>
        <taxon>Gadariae</taxon>
        <taxon>Gadiformes</taxon>
        <taxon>Gadoidei</taxon>
        <taxon>Merlucciidae</taxon>
        <taxon>Merluccius</taxon>
    </lineage>
</organism>
<dbReference type="GO" id="GO:0032991">
    <property type="term" value="C:protein-containing complex"/>
    <property type="evidence" value="ECO:0007669"/>
    <property type="project" value="UniProtKB-ARBA"/>
</dbReference>
<feature type="region of interest" description="Disordered" evidence="3">
    <location>
        <begin position="595"/>
        <end position="659"/>
    </location>
</feature>
<dbReference type="GO" id="GO:0000323">
    <property type="term" value="C:lytic vacuole"/>
    <property type="evidence" value="ECO:0007669"/>
    <property type="project" value="TreeGrafter"/>
</dbReference>
<gene>
    <name evidence="4" type="primary">Uvrag</name>
    <name evidence="4" type="ORF">N1851_003801</name>
</gene>
<evidence type="ECO:0000256" key="1">
    <source>
        <dbReference type="ARBA" id="ARBA00023054"/>
    </source>
</evidence>
<evidence type="ECO:0000256" key="3">
    <source>
        <dbReference type="SAM" id="MobiDB-lite"/>
    </source>
</evidence>
<dbReference type="Proteomes" id="UP001174136">
    <property type="component" value="Unassembled WGS sequence"/>
</dbReference>
<name>A0AA47N7Z1_MERPO</name>
<keyword evidence="5" id="KW-1185">Reference proteome</keyword>
<dbReference type="GO" id="GO:0000149">
    <property type="term" value="F:SNARE binding"/>
    <property type="evidence" value="ECO:0007669"/>
    <property type="project" value="TreeGrafter"/>
</dbReference>
<dbReference type="PANTHER" id="PTHR15157">
    <property type="entry name" value="UV RADIATION RESISTANCE-ASSOCIATED GENE PROTEIN"/>
    <property type="match status" value="1"/>
</dbReference>
<dbReference type="PANTHER" id="PTHR15157:SF5">
    <property type="entry name" value="UV RADIATION RESISTANCE-ASSOCIATED GENE PROTEIN"/>
    <property type="match status" value="1"/>
</dbReference>
<keyword evidence="1 2" id="KW-0175">Coiled coil</keyword>
<protein>
    <submittedName>
        <fullName evidence="4">UV radiation resistance associated protein</fullName>
    </submittedName>
</protein>
<feature type="coiled-coil region" evidence="2">
    <location>
        <begin position="245"/>
        <end position="303"/>
    </location>
</feature>
<feature type="compositionally biased region" description="Basic and acidic residues" evidence="3">
    <location>
        <begin position="499"/>
        <end position="510"/>
    </location>
</feature>